<evidence type="ECO:0000256" key="3">
    <source>
        <dbReference type="ARBA" id="ARBA00011060"/>
    </source>
</evidence>
<sequence length="339" mass="37341">MAPAAEQSIEPYPLYNTTFTLHRVSPLYTGSNLPLDNTTLQRHARRFRDILAGDVLRGVRVGLGTEDDVHARVGALQSVTWQVLVEEDLWNMDEETTTKITMGHGAGKGMMVQVAYEKMLYRAILLGHQGSGQDESMLDVGQDGFQHFPLLLTRMPASLREMFTDFLATTFDARVAILHLTGPYLPTTFERYISDCCMGGDGEEAGLVESSKSLRKTVKDVQVLIGFDLPNVASLQTIEFHLSQEDIPRLVHHGKKIGDMESPFMNALSGFVKTHLALDLKHEKIRILRIACGAFVLGAEGRIKLTEPTVQSAQMRSTWNLVDGLIGIAKGGGMGNDAT</sequence>
<evidence type="ECO:0000256" key="1">
    <source>
        <dbReference type="ARBA" id="ARBA00004123"/>
    </source>
</evidence>
<keyword evidence="5" id="KW-0539">Nucleus</keyword>
<dbReference type="Proteomes" id="UP000785200">
    <property type="component" value="Unassembled WGS sequence"/>
</dbReference>
<keyword evidence="8" id="KW-1185">Reference proteome</keyword>
<proteinExistence type="inferred from homology"/>
<evidence type="ECO:0000313" key="8">
    <source>
        <dbReference type="Proteomes" id="UP000785200"/>
    </source>
</evidence>
<accession>A0A9P6VEC1</accession>
<dbReference type="GO" id="GO:0000775">
    <property type="term" value="C:chromosome, centromeric region"/>
    <property type="evidence" value="ECO:0007669"/>
    <property type="project" value="UniProtKB-SubCell"/>
</dbReference>
<dbReference type="OrthoDB" id="8864979at2759"/>
<comment type="subcellular location">
    <subcellularLocation>
        <location evidence="2">Chromosome</location>
        <location evidence="2">Centromere</location>
    </subcellularLocation>
    <subcellularLocation>
        <location evidence="1">Nucleus</location>
    </subcellularLocation>
</comment>
<dbReference type="PANTHER" id="PTHR31740">
    <property type="entry name" value="CENTROMERE PROTEIN L"/>
    <property type="match status" value="1"/>
</dbReference>
<name>A0A9P6VEC1_9HELO</name>
<keyword evidence="4" id="KW-0158">Chromosome</keyword>
<dbReference type="EMBL" id="VNKQ01000016">
    <property type="protein sequence ID" value="KAG0646310.1"/>
    <property type="molecule type" value="Genomic_DNA"/>
</dbReference>
<gene>
    <name evidence="7" type="ORF">D0Z07_8406</name>
</gene>
<dbReference type="PANTHER" id="PTHR31740:SF2">
    <property type="entry name" value="CENTROMERE PROTEIN L"/>
    <property type="match status" value="1"/>
</dbReference>
<dbReference type="Pfam" id="PF13092">
    <property type="entry name" value="CENP-L"/>
    <property type="match status" value="1"/>
</dbReference>
<evidence type="ECO:0000256" key="4">
    <source>
        <dbReference type="ARBA" id="ARBA00022454"/>
    </source>
</evidence>
<comment type="similarity">
    <text evidence="3">Belongs to the CENP-L/IML3 family.</text>
</comment>
<dbReference type="InterPro" id="IPR025204">
    <property type="entry name" value="CENP-L"/>
</dbReference>
<dbReference type="AlphaFoldDB" id="A0A9P6VEC1"/>
<reference evidence="7" key="1">
    <citation type="submission" date="2019-07" db="EMBL/GenBank/DDBJ databases">
        <title>Hyphodiscus hymeniophilus genome sequencing and assembly.</title>
        <authorList>
            <person name="Kramer G."/>
            <person name="Nodwell J."/>
        </authorList>
    </citation>
    <scope>NUCLEOTIDE SEQUENCE</scope>
    <source>
        <strain evidence="7">ATCC 34498</strain>
    </source>
</reference>
<evidence type="ECO:0000313" key="7">
    <source>
        <dbReference type="EMBL" id="KAG0646310.1"/>
    </source>
</evidence>
<keyword evidence="6" id="KW-0137">Centromere</keyword>
<evidence type="ECO:0000256" key="6">
    <source>
        <dbReference type="ARBA" id="ARBA00023328"/>
    </source>
</evidence>
<comment type="caution">
    <text evidence="7">The sequence shown here is derived from an EMBL/GenBank/DDBJ whole genome shotgun (WGS) entry which is preliminary data.</text>
</comment>
<dbReference type="GO" id="GO:0005634">
    <property type="term" value="C:nucleus"/>
    <property type="evidence" value="ECO:0007669"/>
    <property type="project" value="UniProtKB-SubCell"/>
</dbReference>
<evidence type="ECO:0000256" key="2">
    <source>
        <dbReference type="ARBA" id="ARBA00004584"/>
    </source>
</evidence>
<evidence type="ECO:0000256" key="5">
    <source>
        <dbReference type="ARBA" id="ARBA00023242"/>
    </source>
</evidence>
<protein>
    <submittedName>
        <fullName evidence="7">Uncharacterized protein</fullName>
    </submittedName>
</protein>
<organism evidence="7 8">
    <name type="scientific">Hyphodiscus hymeniophilus</name>
    <dbReference type="NCBI Taxonomy" id="353542"/>
    <lineage>
        <taxon>Eukaryota</taxon>
        <taxon>Fungi</taxon>
        <taxon>Dikarya</taxon>
        <taxon>Ascomycota</taxon>
        <taxon>Pezizomycotina</taxon>
        <taxon>Leotiomycetes</taxon>
        <taxon>Helotiales</taxon>
        <taxon>Hyphodiscaceae</taxon>
        <taxon>Hyphodiscus</taxon>
    </lineage>
</organism>